<protein>
    <submittedName>
        <fullName evidence="1">Uncharacterized protein</fullName>
    </submittedName>
</protein>
<proteinExistence type="predicted"/>
<accession>A0ABZ3J6G0</accession>
<organism evidence="1 2">
    <name type="scientific">Sporomusa acidovorans (strain ATCC 49682 / DSM 3132 / Mol)</name>
    <dbReference type="NCBI Taxonomy" id="1123286"/>
    <lineage>
        <taxon>Bacteria</taxon>
        <taxon>Bacillati</taxon>
        <taxon>Bacillota</taxon>
        <taxon>Negativicutes</taxon>
        <taxon>Selenomonadales</taxon>
        <taxon>Sporomusaceae</taxon>
        <taxon>Sporomusa</taxon>
    </lineage>
</organism>
<evidence type="ECO:0000313" key="2">
    <source>
        <dbReference type="Proteomes" id="UP000216052"/>
    </source>
</evidence>
<dbReference type="RefSeq" id="WP_169716682.1">
    <property type="nucleotide sequence ID" value="NZ_CP155571.1"/>
</dbReference>
<dbReference type="Proteomes" id="UP000216052">
    <property type="component" value="Chromosome"/>
</dbReference>
<gene>
    <name evidence="1" type="ORF">SPACI_040820</name>
</gene>
<keyword evidence="2" id="KW-1185">Reference proteome</keyword>
<reference evidence="1" key="1">
    <citation type="submission" date="2024-05" db="EMBL/GenBank/DDBJ databases">
        <title>Isolation and characterization of Sporomusa carbonis sp. nov., a carboxydotrophic hydrogenogen in the genus of Sporomusa isolated from a charcoal burning pile.</title>
        <authorList>
            <person name="Boeer T."/>
            <person name="Rosenbaum F."/>
            <person name="Eysell L."/>
            <person name="Mueller V."/>
            <person name="Daniel R."/>
            <person name="Poehlein A."/>
        </authorList>
    </citation>
    <scope>NUCLEOTIDE SEQUENCE [LARGE SCALE GENOMIC DNA]</scope>
    <source>
        <strain evidence="1">DSM 3132</strain>
    </source>
</reference>
<evidence type="ECO:0000313" key="1">
    <source>
        <dbReference type="EMBL" id="XFO73974.1"/>
    </source>
</evidence>
<sequence length="46" mass="5067">MVHDSLIGFLYDGDLHGITLTRYLFSIADLELLAAEKEKTVATNNG</sequence>
<name>A0ABZ3J6G0_SPOA4</name>
<dbReference type="EMBL" id="CP155571">
    <property type="protein sequence ID" value="XFO73974.1"/>
    <property type="molecule type" value="Genomic_DNA"/>
</dbReference>